<organism evidence="2">
    <name type="scientific">Guillardia theta (strain CCMP2712)</name>
    <name type="common">Cryptophyte</name>
    <dbReference type="NCBI Taxonomy" id="905079"/>
    <lineage>
        <taxon>Eukaryota</taxon>
        <taxon>Cryptophyceae</taxon>
        <taxon>Pyrenomonadales</taxon>
        <taxon>Geminigeraceae</taxon>
        <taxon>Guillardia</taxon>
    </lineage>
</organism>
<sequence>MRLSDYSFGRSIAAPSNKLGLSGLHYRHWLARQSSKDLNWLRYILGIHDGIMGQGSSKLIHPLSVFTIVKHVLSSLLTVYSFIETPVIIAFYWNQDACFKPKTAEMGLALETSFIIEIILQFFTGYYDASGLYSDSIPAIAKMVCRWGDGVWLLRSFQYLRQGFLFDLVTSAPITWVEYFAVYNKCNSQFVDNSYIYAKVPLKLIRPLRLVKVLRLFRIAKVLALVHLYNCGFWLVKVVFDEHLDEFLLAHGLSPDPPAGEVISAQQVVERYVLSGYFINNLFTTVGFGDIAGTNTAERLFCIFTMWSGTMVFAVVVSETSDIVAKFNEQVHARKQRLQRAGSLTAEQEIRHFLQQNKEILDWSLFRCVREKALKCPADPHLKALVRPERVLPAPIQQKLSLELDQGLIGSLPFFELIQDIEVKEKLISMIGMQIPPRLAAAGQQVEMDENSSAQNLLALLDQDVTGLAAAEEETSNNQHQELEATLGFLGKSATLPSRPLHHSTTFSRSDDTELLAARPSLHNTIFKRTISADRRRRQPSDIQVAESREWRDKIESTLEELASDVRSIASILTCLAV</sequence>
<accession>L1IVR5</accession>
<dbReference type="AlphaFoldDB" id="L1IVR5"/>
<reference evidence="3" key="3">
    <citation type="submission" date="2015-06" db="UniProtKB">
        <authorList>
            <consortium name="EnsemblProtists"/>
        </authorList>
    </citation>
    <scope>IDENTIFICATION</scope>
</reference>
<protein>
    <recommendedName>
        <fullName evidence="1">Potassium channel domain-containing protein</fullName>
    </recommendedName>
</protein>
<dbReference type="RefSeq" id="XP_005827182.1">
    <property type="nucleotide sequence ID" value="XM_005827125.1"/>
</dbReference>
<reference evidence="2 4" key="1">
    <citation type="journal article" date="2012" name="Nature">
        <title>Algal genomes reveal evolutionary mosaicism and the fate of nucleomorphs.</title>
        <authorList>
            <consortium name="DOE Joint Genome Institute"/>
            <person name="Curtis B.A."/>
            <person name="Tanifuji G."/>
            <person name="Burki F."/>
            <person name="Gruber A."/>
            <person name="Irimia M."/>
            <person name="Maruyama S."/>
            <person name="Arias M.C."/>
            <person name="Ball S.G."/>
            <person name="Gile G.H."/>
            <person name="Hirakawa Y."/>
            <person name="Hopkins J.F."/>
            <person name="Kuo A."/>
            <person name="Rensing S.A."/>
            <person name="Schmutz J."/>
            <person name="Symeonidi A."/>
            <person name="Elias M."/>
            <person name="Eveleigh R.J."/>
            <person name="Herman E.K."/>
            <person name="Klute M.J."/>
            <person name="Nakayama T."/>
            <person name="Obornik M."/>
            <person name="Reyes-Prieto A."/>
            <person name="Armbrust E.V."/>
            <person name="Aves S.J."/>
            <person name="Beiko R.G."/>
            <person name="Coutinho P."/>
            <person name="Dacks J.B."/>
            <person name="Durnford D.G."/>
            <person name="Fast N.M."/>
            <person name="Green B.R."/>
            <person name="Grisdale C.J."/>
            <person name="Hempel F."/>
            <person name="Henrissat B."/>
            <person name="Hoppner M.P."/>
            <person name="Ishida K."/>
            <person name="Kim E."/>
            <person name="Koreny L."/>
            <person name="Kroth P.G."/>
            <person name="Liu Y."/>
            <person name="Malik S.B."/>
            <person name="Maier U.G."/>
            <person name="McRose D."/>
            <person name="Mock T."/>
            <person name="Neilson J.A."/>
            <person name="Onodera N.T."/>
            <person name="Poole A.M."/>
            <person name="Pritham E.J."/>
            <person name="Richards T.A."/>
            <person name="Rocap G."/>
            <person name="Roy S.W."/>
            <person name="Sarai C."/>
            <person name="Schaack S."/>
            <person name="Shirato S."/>
            <person name="Slamovits C.H."/>
            <person name="Spencer D.F."/>
            <person name="Suzuki S."/>
            <person name="Worden A.Z."/>
            <person name="Zauner S."/>
            <person name="Barry K."/>
            <person name="Bell C."/>
            <person name="Bharti A.K."/>
            <person name="Crow J.A."/>
            <person name="Grimwood J."/>
            <person name="Kramer R."/>
            <person name="Lindquist E."/>
            <person name="Lucas S."/>
            <person name="Salamov A."/>
            <person name="McFadden G.I."/>
            <person name="Lane C.E."/>
            <person name="Keeling P.J."/>
            <person name="Gray M.W."/>
            <person name="Grigoriev I.V."/>
            <person name="Archibald J.M."/>
        </authorList>
    </citation>
    <scope>NUCLEOTIDE SEQUENCE</scope>
    <source>
        <strain evidence="2 4">CCMP2712</strain>
    </source>
</reference>
<dbReference type="PANTHER" id="PTHR47823">
    <property type="entry name" value="ION_TRANS DOMAIN-CONTAINING PROTEIN"/>
    <property type="match status" value="1"/>
</dbReference>
<dbReference type="KEGG" id="gtt:GUITHDRAFT_142925"/>
<evidence type="ECO:0000313" key="4">
    <source>
        <dbReference type="Proteomes" id="UP000011087"/>
    </source>
</evidence>
<name>L1IVR5_GUITC</name>
<feature type="domain" description="Potassium channel" evidence="1">
    <location>
        <begin position="275"/>
        <end position="324"/>
    </location>
</feature>
<evidence type="ECO:0000313" key="3">
    <source>
        <dbReference type="EnsemblProtists" id="EKX40202"/>
    </source>
</evidence>
<dbReference type="GeneID" id="17297011"/>
<proteinExistence type="predicted"/>
<dbReference type="EnsemblProtists" id="EKX40202">
    <property type="protein sequence ID" value="EKX40202"/>
    <property type="gene ID" value="GUITHDRAFT_142925"/>
</dbReference>
<dbReference type="eggNOG" id="KOG0498">
    <property type="taxonomic scope" value="Eukaryota"/>
</dbReference>
<evidence type="ECO:0000313" key="2">
    <source>
        <dbReference type="EMBL" id="EKX40202.1"/>
    </source>
</evidence>
<dbReference type="Gene3D" id="1.10.287.70">
    <property type="match status" value="1"/>
</dbReference>
<dbReference type="EMBL" id="JH993033">
    <property type="protein sequence ID" value="EKX40202.1"/>
    <property type="molecule type" value="Genomic_DNA"/>
</dbReference>
<gene>
    <name evidence="2" type="ORF">GUITHDRAFT_142925</name>
</gene>
<evidence type="ECO:0000259" key="1">
    <source>
        <dbReference type="Pfam" id="PF07885"/>
    </source>
</evidence>
<dbReference type="Pfam" id="PF07885">
    <property type="entry name" value="Ion_trans_2"/>
    <property type="match status" value="1"/>
</dbReference>
<dbReference type="OrthoDB" id="2021138at2759"/>
<dbReference type="PaxDb" id="55529-EKX40202"/>
<dbReference type="SUPFAM" id="SSF81324">
    <property type="entry name" value="Voltage-gated potassium channels"/>
    <property type="match status" value="1"/>
</dbReference>
<reference evidence="4" key="2">
    <citation type="submission" date="2012-11" db="EMBL/GenBank/DDBJ databases">
        <authorList>
            <person name="Kuo A."/>
            <person name="Curtis B.A."/>
            <person name="Tanifuji G."/>
            <person name="Burki F."/>
            <person name="Gruber A."/>
            <person name="Irimia M."/>
            <person name="Maruyama S."/>
            <person name="Arias M.C."/>
            <person name="Ball S.G."/>
            <person name="Gile G.H."/>
            <person name="Hirakawa Y."/>
            <person name="Hopkins J.F."/>
            <person name="Rensing S.A."/>
            <person name="Schmutz J."/>
            <person name="Symeonidi A."/>
            <person name="Elias M."/>
            <person name="Eveleigh R.J."/>
            <person name="Herman E.K."/>
            <person name="Klute M.J."/>
            <person name="Nakayama T."/>
            <person name="Obornik M."/>
            <person name="Reyes-Prieto A."/>
            <person name="Armbrust E.V."/>
            <person name="Aves S.J."/>
            <person name="Beiko R.G."/>
            <person name="Coutinho P."/>
            <person name="Dacks J.B."/>
            <person name="Durnford D.G."/>
            <person name="Fast N.M."/>
            <person name="Green B.R."/>
            <person name="Grisdale C."/>
            <person name="Hempe F."/>
            <person name="Henrissat B."/>
            <person name="Hoppner M.P."/>
            <person name="Ishida K.-I."/>
            <person name="Kim E."/>
            <person name="Koreny L."/>
            <person name="Kroth P.G."/>
            <person name="Liu Y."/>
            <person name="Malik S.-B."/>
            <person name="Maier U.G."/>
            <person name="McRose D."/>
            <person name="Mock T."/>
            <person name="Neilson J.A."/>
            <person name="Onodera N.T."/>
            <person name="Poole A.M."/>
            <person name="Pritham E.J."/>
            <person name="Richards T.A."/>
            <person name="Rocap G."/>
            <person name="Roy S.W."/>
            <person name="Sarai C."/>
            <person name="Schaack S."/>
            <person name="Shirato S."/>
            <person name="Slamovits C.H."/>
            <person name="Spencer D.F."/>
            <person name="Suzuki S."/>
            <person name="Worden A.Z."/>
            <person name="Zauner S."/>
            <person name="Barry K."/>
            <person name="Bell C."/>
            <person name="Bharti A.K."/>
            <person name="Crow J.A."/>
            <person name="Grimwood J."/>
            <person name="Kramer R."/>
            <person name="Lindquist E."/>
            <person name="Lucas S."/>
            <person name="Salamov A."/>
            <person name="McFadden G.I."/>
            <person name="Lane C.E."/>
            <person name="Keeling P.J."/>
            <person name="Gray M.W."/>
            <person name="Grigoriev I.V."/>
            <person name="Archibald J.M."/>
        </authorList>
    </citation>
    <scope>NUCLEOTIDE SEQUENCE</scope>
    <source>
        <strain evidence="4">CCMP2712</strain>
    </source>
</reference>
<dbReference type="InterPro" id="IPR013099">
    <property type="entry name" value="K_chnl_dom"/>
</dbReference>
<dbReference type="HOGENOM" id="CLU_472122_0_0_1"/>
<keyword evidence="4" id="KW-1185">Reference proteome</keyword>
<dbReference type="Proteomes" id="UP000011087">
    <property type="component" value="Unassembled WGS sequence"/>
</dbReference>
<dbReference type="PANTHER" id="PTHR47823:SF9">
    <property type="entry name" value="CHROMOSOME UNDETERMINED SCAFFOLD_10, WHOLE GENOME SHOTGUN SEQUENCE"/>
    <property type="match status" value="1"/>
</dbReference>